<dbReference type="EMBL" id="JACOPO010000001">
    <property type="protein sequence ID" value="MBC5721591.1"/>
    <property type="molecule type" value="Genomic_DNA"/>
</dbReference>
<dbReference type="Proteomes" id="UP000628736">
    <property type="component" value="Unassembled WGS sequence"/>
</dbReference>
<reference evidence="1" key="1">
    <citation type="submission" date="2020-08" db="EMBL/GenBank/DDBJ databases">
        <title>Genome public.</title>
        <authorList>
            <person name="Liu C."/>
            <person name="Sun Q."/>
        </authorList>
    </citation>
    <scope>NUCLEOTIDE SEQUENCE</scope>
    <source>
        <strain evidence="1">NSJ-23</strain>
    </source>
</reference>
<dbReference type="AlphaFoldDB" id="A0A8J6IZF1"/>
<gene>
    <name evidence="1" type="ORF">H8S11_01965</name>
</gene>
<evidence type="ECO:0000313" key="2">
    <source>
        <dbReference type="Proteomes" id="UP000628736"/>
    </source>
</evidence>
<dbReference type="RefSeq" id="WP_186851992.1">
    <property type="nucleotide sequence ID" value="NZ_JACOPO010000001.1"/>
</dbReference>
<name>A0A8J6IZF1_9FIRM</name>
<accession>A0A8J6IZF1</accession>
<organism evidence="1 2">
    <name type="scientific">Flintibacter hominis</name>
    <dbReference type="NCBI Taxonomy" id="2763048"/>
    <lineage>
        <taxon>Bacteria</taxon>
        <taxon>Bacillati</taxon>
        <taxon>Bacillota</taxon>
        <taxon>Clostridia</taxon>
        <taxon>Eubacteriales</taxon>
        <taxon>Flintibacter</taxon>
    </lineage>
</organism>
<comment type="caution">
    <text evidence="1">The sequence shown here is derived from an EMBL/GenBank/DDBJ whole genome shotgun (WGS) entry which is preliminary data.</text>
</comment>
<evidence type="ECO:0000313" key="1">
    <source>
        <dbReference type="EMBL" id="MBC5721591.1"/>
    </source>
</evidence>
<keyword evidence="2" id="KW-1185">Reference proteome</keyword>
<proteinExistence type="predicted"/>
<protein>
    <submittedName>
        <fullName evidence="1">Uncharacterized protein</fullName>
    </submittedName>
</protein>
<sequence>MNIKYPPKPSTIKESIKTAVENFCKTFHPIEQDIYIFQDEITKALFCECHIMASSVVSLGTIDVPLDAENQSEYRANRDVVEDNAAFLQMKDDALNKRSFSNIVAEYDTTFDKEHPLKIIGGQHRFIAISEALEKGIDQIHGVKVYFGLNTNQRLDVQLISNTNIAVSTDLLDRMLETVKGPQLRMWCQKAGLLNEHEDFADKKQRGSRITVRSARTFIMSYYEGTKITSRDFSNKRTTPILAKTGGVDDEWEHLKSIHPEMWEDKKLLAAGKAFSELVQKQKSVFTKEDGKISNRDYADKASSYAIVAAWAFVAGVLSDNKTRLDRHYALSKVEKTDPLNAKVLARAKHKTDPDNYRGLGTRTDAKERGRLAELFFLQAEKGSGITKELADAAIKKYYAKQALLEAQEAESKV</sequence>